<gene>
    <name evidence="1" type="ORF">IZT61_22110</name>
</gene>
<dbReference type="EMBL" id="CP064939">
    <property type="protein sequence ID" value="QPH39695.1"/>
    <property type="molecule type" value="Genomic_DNA"/>
</dbReference>
<dbReference type="AlphaFoldDB" id="A0A7S9PZ92"/>
<dbReference type="InterPro" id="IPR029068">
    <property type="entry name" value="Glyas_Bleomycin-R_OHBP_Dase"/>
</dbReference>
<dbReference type="KEGG" id="pex:IZT61_22110"/>
<organism evidence="1 2">
    <name type="scientific">Pedobacter endophyticus</name>
    <dbReference type="NCBI Taxonomy" id="2789740"/>
    <lineage>
        <taxon>Bacteria</taxon>
        <taxon>Pseudomonadati</taxon>
        <taxon>Bacteroidota</taxon>
        <taxon>Sphingobacteriia</taxon>
        <taxon>Sphingobacteriales</taxon>
        <taxon>Sphingobacteriaceae</taxon>
        <taxon>Pedobacter</taxon>
    </lineage>
</organism>
<sequence length="136" mass="15182">MKSPPRRPQTNEIKISGSFISWFEIPALNFERAVNFYNYIYQITMETNFMNGYSMAFFPGESEISGAIIFGEGSVPSDKGLLIYLNGGNDLDLVLNRIEPAGGRVLMPKQIINETAGYFALFIDSEGNKMALHSNN</sequence>
<reference evidence="1 2" key="1">
    <citation type="submission" date="2020-11" db="EMBL/GenBank/DDBJ databases">
        <title>Pedobacter endophytica, an endophytic bacteria isolated form Carex pumila.</title>
        <authorList>
            <person name="Peng Y."/>
            <person name="Jiang L."/>
            <person name="Lee J."/>
        </authorList>
    </citation>
    <scope>NUCLEOTIDE SEQUENCE [LARGE SCALE GENOMIC DNA]</scope>
    <source>
        <strain evidence="1 2">JBR3-12</strain>
    </source>
</reference>
<protein>
    <submittedName>
        <fullName evidence="1">VOC family protein</fullName>
    </submittedName>
</protein>
<name>A0A7S9PZ92_9SPHI</name>
<dbReference type="SUPFAM" id="SSF54593">
    <property type="entry name" value="Glyoxalase/Bleomycin resistance protein/Dihydroxybiphenyl dioxygenase"/>
    <property type="match status" value="1"/>
</dbReference>
<dbReference type="Gene3D" id="3.10.180.10">
    <property type="entry name" value="2,3-Dihydroxybiphenyl 1,2-Dioxygenase, domain 1"/>
    <property type="match status" value="1"/>
</dbReference>
<proteinExistence type="predicted"/>
<accession>A0A7S9PZ92</accession>
<keyword evidence="2" id="KW-1185">Reference proteome</keyword>
<dbReference type="RefSeq" id="WP_196099161.1">
    <property type="nucleotide sequence ID" value="NZ_CP064939.1"/>
</dbReference>
<evidence type="ECO:0000313" key="2">
    <source>
        <dbReference type="Proteomes" id="UP000594759"/>
    </source>
</evidence>
<dbReference type="Proteomes" id="UP000594759">
    <property type="component" value="Chromosome"/>
</dbReference>
<evidence type="ECO:0000313" key="1">
    <source>
        <dbReference type="EMBL" id="QPH39695.1"/>
    </source>
</evidence>